<keyword evidence="1" id="KW-1133">Transmembrane helix</keyword>
<proteinExistence type="predicted"/>
<feature type="transmembrane region" description="Helical" evidence="1">
    <location>
        <begin position="20"/>
        <end position="42"/>
    </location>
</feature>
<organism evidence="2">
    <name type="scientific">Siphoviridae sp. ctZ0X1</name>
    <dbReference type="NCBI Taxonomy" id="2825554"/>
    <lineage>
        <taxon>Viruses</taxon>
        <taxon>Duplodnaviria</taxon>
        <taxon>Heunggongvirae</taxon>
        <taxon>Uroviricota</taxon>
        <taxon>Caudoviricetes</taxon>
    </lineage>
</organism>
<evidence type="ECO:0000313" key="2">
    <source>
        <dbReference type="EMBL" id="DAE17005.1"/>
    </source>
</evidence>
<name>A0A8S5QE03_9CAUD</name>
<protein>
    <submittedName>
        <fullName evidence="2">Uncharacterized protein</fullName>
    </submittedName>
</protein>
<accession>A0A8S5QE03</accession>
<sequence>MSLFDINTCVAVLLVRVGRFLCVKLIMLNNILICFYMFIFVINRHKFKYYGAENVIK</sequence>
<evidence type="ECO:0000256" key="1">
    <source>
        <dbReference type="SAM" id="Phobius"/>
    </source>
</evidence>
<reference evidence="2" key="1">
    <citation type="journal article" date="2021" name="Proc. Natl. Acad. Sci. U.S.A.">
        <title>A Catalog of Tens of Thousands of Viruses from Human Metagenomes Reveals Hidden Associations with Chronic Diseases.</title>
        <authorList>
            <person name="Tisza M.J."/>
            <person name="Buck C.B."/>
        </authorList>
    </citation>
    <scope>NUCLEOTIDE SEQUENCE</scope>
    <source>
        <strain evidence="2">CtZ0X1</strain>
    </source>
</reference>
<dbReference type="EMBL" id="BK015634">
    <property type="protein sequence ID" value="DAE17005.1"/>
    <property type="molecule type" value="Genomic_DNA"/>
</dbReference>
<keyword evidence="1" id="KW-0812">Transmembrane</keyword>
<keyword evidence="1" id="KW-0472">Membrane</keyword>